<evidence type="ECO:0000313" key="2">
    <source>
        <dbReference type="EMBL" id="EAY20267.1"/>
    </source>
</evidence>
<feature type="transmembrane region" description="Helical" evidence="1">
    <location>
        <begin position="28"/>
        <end position="47"/>
    </location>
</feature>
<evidence type="ECO:0000313" key="3">
    <source>
        <dbReference type="Proteomes" id="UP000001542"/>
    </source>
</evidence>
<organism evidence="2 3">
    <name type="scientific">Trichomonas vaginalis (strain ATCC PRA-98 / G3)</name>
    <dbReference type="NCBI Taxonomy" id="412133"/>
    <lineage>
        <taxon>Eukaryota</taxon>
        <taxon>Metamonada</taxon>
        <taxon>Parabasalia</taxon>
        <taxon>Trichomonadida</taxon>
        <taxon>Trichomonadidae</taxon>
        <taxon>Trichomonas</taxon>
    </lineage>
</organism>
<reference evidence="2" key="1">
    <citation type="submission" date="2006-10" db="EMBL/GenBank/DDBJ databases">
        <authorList>
            <person name="Amadeo P."/>
            <person name="Zhao Q."/>
            <person name="Wortman J."/>
            <person name="Fraser-Liggett C."/>
            <person name="Carlton J."/>
        </authorList>
    </citation>
    <scope>NUCLEOTIDE SEQUENCE</scope>
    <source>
        <strain evidence="2">G3</strain>
    </source>
</reference>
<proteinExistence type="predicted"/>
<evidence type="ECO:0000256" key="1">
    <source>
        <dbReference type="SAM" id="Phobius"/>
    </source>
</evidence>
<dbReference type="RefSeq" id="XP_001581253.1">
    <property type="nucleotide sequence ID" value="XM_001581203.1"/>
</dbReference>
<feature type="transmembrane region" description="Helical" evidence="1">
    <location>
        <begin position="84"/>
        <end position="104"/>
    </location>
</feature>
<accession>A2DGV7</accession>
<dbReference type="Proteomes" id="UP000001542">
    <property type="component" value="Unassembled WGS sequence"/>
</dbReference>
<sequence>MILSLFPQMTYLDVVQSRSLLVTFHNSGYIWSFAKECLIFFLVFSLLSWISMKRTASKVIYCSIIFSLLSSRLITVQYPDKNLIAIASFYSGAVACVSQLIANFFKSKRPYKVLIGLTIFVAIISPSFTSNPLIIRNQKSELFTDNMRFAAEWAVKNTNPSDIFFSEDRNFDPFVILAGRNTPIGQTNLLEYSGGNVPQMKRNLNYLYRSIANPMVLKNYKIDYVSIVANSTMFFGKQVSQSELFTHVFTHGNISLYKVVKENLNV</sequence>
<feature type="transmembrane region" description="Helical" evidence="1">
    <location>
        <begin position="59"/>
        <end position="78"/>
    </location>
</feature>
<protein>
    <submittedName>
        <fullName evidence="2">Uncharacterized protein</fullName>
    </submittedName>
</protein>
<name>A2DGV7_TRIV3</name>
<dbReference type="AlphaFoldDB" id="A2DGV7"/>
<dbReference type="InParanoid" id="A2DGV7"/>
<dbReference type="VEuPathDB" id="TrichDB:TVAG_192430"/>
<gene>
    <name evidence="2" type="ORF">TVAG_192430</name>
</gene>
<keyword evidence="1" id="KW-1133">Transmembrane helix</keyword>
<dbReference type="VEuPathDB" id="TrichDB:TVAGG3_0318870"/>
<keyword evidence="1" id="KW-0812">Transmembrane</keyword>
<keyword evidence="3" id="KW-1185">Reference proteome</keyword>
<reference evidence="2" key="2">
    <citation type="journal article" date="2007" name="Science">
        <title>Draft genome sequence of the sexually transmitted pathogen Trichomonas vaginalis.</title>
        <authorList>
            <person name="Carlton J.M."/>
            <person name="Hirt R.P."/>
            <person name="Silva J.C."/>
            <person name="Delcher A.L."/>
            <person name="Schatz M."/>
            <person name="Zhao Q."/>
            <person name="Wortman J.R."/>
            <person name="Bidwell S.L."/>
            <person name="Alsmark U.C.M."/>
            <person name="Besteiro S."/>
            <person name="Sicheritz-Ponten T."/>
            <person name="Noel C.J."/>
            <person name="Dacks J.B."/>
            <person name="Foster P.G."/>
            <person name="Simillion C."/>
            <person name="Van de Peer Y."/>
            <person name="Miranda-Saavedra D."/>
            <person name="Barton G.J."/>
            <person name="Westrop G.D."/>
            <person name="Mueller S."/>
            <person name="Dessi D."/>
            <person name="Fiori P.L."/>
            <person name="Ren Q."/>
            <person name="Paulsen I."/>
            <person name="Zhang H."/>
            <person name="Bastida-Corcuera F.D."/>
            <person name="Simoes-Barbosa A."/>
            <person name="Brown M.T."/>
            <person name="Hayes R.D."/>
            <person name="Mukherjee M."/>
            <person name="Okumura C.Y."/>
            <person name="Schneider R."/>
            <person name="Smith A.J."/>
            <person name="Vanacova S."/>
            <person name="Villalvazo M."/>
            <person name="Haas B.J."/>
            <person name="Pertea M."/>
            <person name="Feldblyum T.V."/>
            <person name="Utterback T.R."/>
            <person name="Shu C.L."/>
            <person name="Osoegawa K."/>
            <person name="de Jong P.J."/>
            <person name="Hrdy I."/>
            <person name="Horvathova L."/>
            <person name="Zubacova Z."/>
            <person name="Dolezal P."/>
            <person name="Malik S.B."/>
            <person name="Logsdon J.M. Jr."/>
            <person name="Henze K."/>
            <person name="Gupta A."/>
            <person name="Wang C.C."/>
            <person name="Dunne R.L."/>
            <person name="Upcroft J.A."/>
            <person name="Upcroft P."/>
            <person name="White O."/>
            <person name="Salzberg S.L."/>
            <person name="Tang P."/>
            <person name="Chiu C.-H."/>
            <person name="Lee Y.-S."/>
            <person name="Embley T.M."/>
            <person name="Coombs G.H."/>
            <person name="Mottram J.C."/>
            <person name="Tachezy J."/>
            <person name="Fraser-Liggett C.M."/>
            <person name="Johnson P.J."/>
        </authorList>
    </citation>
    <scope>NUCLEOTIDE SEQUENCE [LARGE SCALE GENOMIC DNA]</scope>
    <source>
        <strain evidence="2">G3</strain>
    </source>
</reference>
<keyword evidence="1" id="KW-0472">Membrane</keyword>
<dbReference type="KEGG" id="tva:5465802"/>
<feature type="transmembrane region" description="Helical" evidence="1">
    <location>
        <begin position="111"/>
        <end position="129"/>
    </location>
</feature>
<dbReference type="EMBL" id="DS113199">
    <property type="protein sequence ID" value="EAY20267.1"/>
    <property type="molecule type" value="Genomic_DNA"/>
</dbReference>